<protein>
    <recommendedName>
        <fullName evidence="4">DUF445 domain-containing protein</fullName>
    </recommendedName>
</protein>
<evidence type="ECO:0000313" key="3">
    <source>
        <dbReference type="Proteomes" id="UP000751190"/>
    </source>
</evidence>
<keyword evidence="3" id="KW-1185">Reference proteome</keyword>
<comment type="caution">
    <text evidence="2">The sequence shown here is derived from an EMBL/GenBank/DDBJ whole genome shotgun (WGS) entry which is preliminary data.</text>
</comment>
<gene>
    <name evidence="2" type="ORF">KFE25_005963</name>
</gene>
<accession>A0A8J6CJ38</accession>
<feature type="transmembrane region" description="Helical" evidence="1">
    <location>
        <begin position="100"/>
        <end position="123"/>
    </location>
</feature>
<keyword evidence="1" id="KW-1133">Transmembrane helix</keyword>
<dbReference type="OMA" id="LAVHMLF"/>
<dbReference type="OrthoDB" id="446769at2759"/>
<reference evidence="2" key="1">
    <citation type="submission" date="2021-05" db="EMBL/GenBank/DDBJ databases">
        <title>The genome of the haptophyte Pavlova lutheri (Diacronema luteri, Pavlovales) - a model for lipid biosynthesis in eukaryotic algae.</title>
        <authorList>
            <person name="Hulatt C.J."/>
            <person name="Posewitz M.C."/>
        </authorList>
    </citation>
    <scope>NUCLEOTIDE SEQUENCE</scope>
    <source>
        <strain evidence="2">NIVA-4/92</strain>
    </source>
</reference>
<dbReference type="AlphaFoldDB" id="A0A8J6CJ38"/>
<sequence>MSEAAAANSYRQMRDDPQAWIESGPAILTTAPTASAPSAERAHAHASAAPPPRAVVRGLFNVDWQRYYTKTFASNACTFALMLVGVFMKSFGDAGPYTRWVLAAGVFGFAGGITNWLAVHMLFERVPGLYGSGVIPLRFVEIRETVKDTMMKTFFDSEYLERYLRTKLASLAEGSDGAALQAELSRMLGSPAVEQMVEAQLEGLKAKPEGLILAMQGIEPRSLKPVVMAFIKGAAADLGPIIATQLDPAAIMPVHRLRAEIDSLMSTKLLELTPERVRALLEEVIRVHLGWLVVWGNVFGAAIGLVSTALGYP</sequence>
<dbReference type="PANTHER" id="PTHR38568:SF2">
    <property type="entry name" value="DUF445 DOMAIN-CONTAINING PROTEIN"/>
    <property type="match status" value="1"/>
</dbReference>
<feature type="transmembrane region" description="Helical" evidence="1">
    <location>
        <begin position="289"/>
        <end position="312"/>
    </location>
</feature>
<evidence type="ECO:0000313" key="2">
    <source>
        <dbReference type="EMBL" id="KAG8469508.1"/>
    </source>
</evidence>
<evidence type="ECO:0008006" key="4">
    <source>
        <dbReference type="Google" id="ProtNLM"/>
    </source>
</evidence>
<dbReference type="EMBL" id="JAGTXO010000002">
    <property type="protein sequence ID" value="KAG8469508.1"/>
    <property type="molecule type" value="Genomic_DNA"/>
</dbReference>
<keyword evidence="1" id="KW-0472">Membrane</keyword>
<evidence type="ECO:0000256" key="1">
    <source>
        <dbReference type="SAM" id="Phobius"/>
    </source>
</evidence>
<organism evidence="2 3">
    <name type="scientific">Diacronema lutheri</name>
    <name type="common">Unicellular marine alga</name>
    <name type="synonym">Monochrysis lutheri</name>
    <dbReference type="NCBI Taxonomy" id="2081491"/>
    <lineage>
        <taxon>Eukaryota</taxon>
        <taxon>Haptista</taxon>
        <taxon>Haptophyta</taxon>
        <taxon>Pavlovophyceae</taxon>
        <taxon>Pavlovales</taxon>
        <taxon>Pavlovaceae</taxon>
        <taxon>Diacronema</taxon>
    </lineage>
</organism>
<proteinExistence type="predicted"/>
<dbReference type="PANTHER" id="PTHR38568">
    <property type="entry name" value="DUF445 DOMAIN-CONTAINING PROTEIN-RELATED"/>
    <property type="match status" value="1"/>
</dbReference>
<name>A0A8J6CJ38_DIALT</name>
<dbReference type="Proteomes" id="UP000751190">
    <property type="component" value="Unassembled WGS sequence"/>
</dbReference>
<keyword evidence="1" id="KW-0812">Transmembrane</keyword>
<feature type="transmembrane region" description="Helical" evidence="1">
    <location>
        <begin position="67"/>
        <end position="88"/>
    </location>
</feature>